<evidence type="ECO:0000313" key="2">
    <source>
        <dbReference type="Proteomes" id="UP000515908"/>
    </source>
</evidence>
<dbReference type="AlphaFoldDB" id="A0A7G2CT35"/>
<organism evidence="1 2">
    <name type="scientific">Angomonas deanei</name>
    <dbReference type="NCBI Taxonomy" id="59799"/>
    <lineage>
        <taxon>Eukaryota</taxon>
        <taxon>Discoba</taxon>
        <taxon>Euglenozoa</taxon>
        <taxon>Kinetoplastea</taxon>
        <taxon>Metakinetoplastina</taxon>
        <taxon>Trypanosomatida</taxon>
        <taxon>Trypanosomatidae</taxon>
        <taxon>Strigomonadinae</taxon>
        <taxon>Angomonas</taxon>
    </lineage>
</organism>
<keyword evidence="2" id="KW-1185">Reference proteome</keyword>
<dbReference type="VEuPathDB" id="TriTrypDB:ADEAN_000891400"/>
<sequence>MNTSRVEALLLDRLYAVGAARSEADEQLYQFCDSCPFAGDMMLTLALSETSQAAVRLGAALALEGVCRIGGRQRGVCLEKDNVRETLKRMVLDNTLAPRCAAKVFSSLMNSLSFLVCAEFPGTWEAFLARTSTLALGDRGERALAFLTTLATACHQNPPLWCFVAGDVASFLVQQYDWLGAHPEPRNPLLNVLTCLLKYRCKPSTTNGCSPFILGEDFAKFSVELWEVVSQRRDSRWWLVGVHQSLEACSLLFQILQRTVRTPAHAASVAKGLPSFLADAATATETDETLRDATFNALECLQYCLQLTTSVDLAFSSVVWVMCHFAAASYDTHGDDLDSVLAAQMSDEITPLGCSAGDVCSLALAIVEILLEADPTQYEQAVEMLLQLVRWENLSPNVPAAVRACLFSRYVTMLHRVREDQSDHSVVEMLSPGQREEVIHYIHTFISYVAEETIGTLCTCFLCCADLFGNTKGNDCHAVFWEMVGWLWGITTTTYPDADSFGKSAALACVVFTVVRFLENQSRPTHVPLELVPEVLRLCLKSGAPHPFVVYSAQRFLCSLTPTGRAFCDVIQEHAADLVQHLSVVLNHLSIHCVSGEFGRWLRYLIQFCSGDCCDVVFNVLTALGGLAVPLEYKPFCVKCLLVNVNPLFPLLFSGSLQCTNCLNVLLGYVQQSLFELNASGALPDDVSFGRAHSSFVVFLNCYQLSGRSEAETEASMQCSMTILSKTLALSNEAVVGSSSLSALYECVGLQLLMNPSQIDLYGANLLELCTFSEERTGRRFGRCLVYAAISLYRAEEVFRSGRLFEAWLTSVFFCDSVSFVLSLAVFLKLLRQLASMAPDAQNTALTNPENTVELKKPCPGGNPCRVNIFVALVVCVFIFDRKPAVCRRETVFGNDLSSRIMQLGAYADATDLLFATLQASHTTKLSELCSKCSLFLQQNGPSNVVHEAERVYSVVTSG</sequence>
<accession>A0A7G2CT35</accession>
<gene>
    <name evidence="1" type="ORF">ADEAN_000891400</name>
</gene>
<name>A0A7G2CT35_9TRYP</name>
<dbReference type="InterPro" id="IPR016024">
    <property type="entry name" value="ARM-type_fold"/>
</dbReference>
<dbReference type="Proteomes" id="UP000515908">
    <property type="component" value="Chromosome 21"/>
</dbReference>
<proteinExistence type="predicted"/>
<reference evidence="1 2" key="1">
    <citation type="submission" date="2020-08" db="EMBL/GenBank/DDBJ databases">
        <authorList>
            <person name="Newling K."/>
            <person name="Davey J."/>
            <person name="Forrester S."/>
        </authorList>
    </citation>
    <scope>NUCLEOTIDE SEQUENCE [LARGE SCALE GENOMIC DNA]</scope>
    <source>
        <strain evidence="2">Crithidia deanei Carvalho (ATCC PRA-265)</strain>
    </source>
</reference>
<dbReference type="EMBL" id="LR877165">
    <property type="protein sequence ID" value="CAD2221382.1"/>
    <property type="molecule type" value="Genomic_DNA"/>
</dbReference>
<evidence type="ECO:0000313" key="1">
    <source>
        <dbReference type="EMBL" id="CAD2221382.1"/>
    </source>
</evidence>
<dbReference type="SUPFAM" id="SSF48371">
    <property type="entry name" value="ARM repeat"/>
    <property type="match status" value="1"/>
</dbReference>
<protein>
    <submittedName>
        <fullName evidence="1">Uncharacterized protein</fullName>
    </submittedName>
</protein>